<dbReference type="Proteomes" id="UP000184212">
    <property type="component" value="Unassembled WGS sequence"/>
</dbReference>
<dbReference type="Pfam" id="PF14534">
    <property type="entry name" value="DUF4440"/>
    <property type="match status" value="1"/>
</dbReference>
<evidence type="ECO:0000313" key="3">
    <source>
        <dbReference type="Proteomes" id="UP000184212"/>
    </source>
</evidence>
<dbReference type="InterPro" id="IPR032710">
    <property type="entry name" value="NTF2-like_dom_sf"/>
</dbReference>
<dbReference type="STRING" id="947013.SAMN04488109_6849"/>
<protein>
    <recommendedName>
        <fullName evidence="1">DUF4440 domain-containing protein</fullName>
    </recommendedName>
</protein>
<reference evidence="2 3" key="1">
    <citation type="submission" date="2016-11" db="EMBL/GenBank/DDBJ databases">
        <authorList>
            <person name="Jaros S."/>
            <person name="Januszkiewicz K."/>
            <person name="Wedrychowicz H."/>
        </authorList>
    </citation>
    <scope>NUCLEOTIDE SEQUENCE [LARGE SCALE GENOMIC DNA]</scope>
    <source>
        <strain evidence="2 3">DSM 24574</strain>
    </source>
</reference>
<evidence type="ECO:0000313" key="2">
    <source>
        <dbReference type="EMBL" id="SHI03003.1"/>
    </source>
</evidence>
<dbReference type="EMBL" id="FQWQ01000007">
    <property type="protein sequence ID" value="SHI03003.1"/>
    <property type="molecule type" value="Genomic_DNA"/>
</dbReference>
<dbReference type="SUPFAM" id="SSF54427">
    <property type="entry name" value="NTF2-like"/>
    <property type="match status" value="1"/>
</dbReference>
<accession>A0A1M5XUR5</accession>
<dbReference type="Gene3D" id="3.10.450.50">
    <property type="match status" value="1"/>
</dbReference>
<feature type="domain" description="DUF4440" evidence="1">
    <location>
        <begin position="52"/>
        <end position="163"/>
    </location>
</feature>
<gene>
    <name evidence="2" type="ORF">SAMN04488109_6849</name>
</gene>
<dbReference type="OrthoDB" id="7375768at2"/>
<dbReference type="InterPro" id="IPR027843">
    <property type="entry name" value="DUF4440"/>
</dbReference>
<evidence type="ECO:0000259" key="1">
    <source>
        <dbReference type="Pfam" id="PF14534"/>
    </source>
</evidence>
<dbReference type="RefSeq" id="WP_073143547.1">
    <property type="nucleotide sequence ID" value="NZ_FQWQ01000007.1"/>
</dbReference>
<name>A0A1M5XUR5_9BACT</name>
<sequence length="289" mass="33191">MRILSTYHLPVGRAGSAPRTSPTARLRVVLVCGCLLGFAWLARAQPQEEQAVRQQRQQSNEAIARHDTASLAQYWLDDIHVLTSRSVSLQGKPANLRAFQQEFRSKEKLIYVRTPATIEVFSSWHMAAEYGRWTGTWTVNGEAIRVSGSYYAKWHYQHDKWKIKSEIFVPAACEGGDYCKTMPTLQSNAVIVVQNYYYPKPGKELEVLETRRRASQVRAQLGLPVGRILQRTVESTAQAFVVWECEYPSLQAREDDVKRLDQSEEFKKVQDHMGTLLEKFDRGVWLIRE</sequence>
<dbReference type="AlphaFoldDB" id="A0A1M5XUR5"/>
<keyword evidence="3" id="KW-1185">Reference proteome</keyword>
<proteinExistence type="predicted"/>
<organism evidence="2 3">
    <name type="scientific">Chryseolinea serpens</name>
    <dbReference type="NCBI Taxonomy" id="947013"/>
    <lineage>
        <taxon>Bacteria</taxon>
        <taxon>Pseudomonadati</taxon>
        <taxon>Bacteroidota</taxon>
        <taxon>Cytophagia</taxon>
        <taxon>Cytophagales</taxon>
        <taxon>Fulvivirgaceae</taxon>
        <taxon>Chryseolinea</taxon>
    </lineage>
</organism>